<evidence type="ECO:0000313" key="1">
    <source>
        <dbReference type="EMBL" id="CAA7016915.1"/>
    </source>
</evidence>
<sequence>MTCAVREAKENGRRTKLYLDGADAVKDKLARFGGVGEMTTGQDHNKSFFVEMGYIHRETVTKPQKNGPAIVEEKVISCVLTSIETQDGRCSLTVEYGGSVHKVAEESA</sequence>
<organism evidence="1 2">
    <name type="scientific">Microthlaspi erraticum</name>
    <dbReference type="NCBI Taxonomy" id="1685480"/>
    <lineage>
        <taxon>Eukaryota</taxon>
        <taxon>Viridiplantae</taxon>
        <taxon>Streptophyta</taxon>
        <taxon>Embryophyta</taxon>
        <taxon>Tracheophyta</taxon>
        <taxon>Spermatophyta</taxon>
        <taxon>Magnoliopsida</taxon>
        <taxon>eudicotyledons</taxon>
        <taxon>Gunneridae</taxon>
        <taxon>Pentapetalae</taxon>
        <taxon>rosids</taxon>
        <taxon>malvids</taxon>
        <taxon>Brassicales</taxon>
        <taxon>Brassicaceae</taxon>
        <taxon>Coluteocarpeae</taxon>
        <taxon>Microthlaspi</taxon>
    </lineage>
</organism>
<protein>
    <submittedName>
        <fullName evidence="1">Uncharacterized protein</fullName>
    </submittedName>
</protein>
<gene>
    <name evidence="1" type="ORF">MERR_LOCUS4150</name>
</gene>
<reference evidence="1" key="1">
    <citation type="submission" date="2020-01" db="EMBL/GenBank/DDBJ databases">
        <authorList>
            <person name="Mishra B."/>
        </authorList>
    </citation>
    <scope>NUCLEOTIDE SEQUENCE [LARGE SCALE GENOMIC DNA]</scope>
</reference>
<accession>A0A6D2HQP5</accession>
<comment type="caution">
    <text evidence="1">The sequence shown here is derived from an EMBL/GenBank/DDBJ whole genome shotgun (WGS) entry which is preliminary data.</text>
</comment>
<evidence type="ECO:0000313" key="2">
    <source>
        <dbReference type="Proteomes" id="UP000467841"/>
    </source>
</evidence>
<dbReference type="Proteomes" id="UP000467841">
    <property type="component" value="Unassembled WGS sequence"/>
</dbReference>
<name>A0A6D2HQP5_9BRAS</name>
<dbReference type="EMBL" id="CACVBM020000266">
    <property type="protein sequence ID" value="CAA7016915.1"/>
    <property type="molecule type" value="Genomic_DNA"/>
</dbReference>
<keyword evidence="2" id="KW-1185">Reference proteome</keyword>
<dbReference type="AlphaFoldDB" id="A0A6D2HQP5"/>
<proteinExistence type="predicted"/>